<organism evidence="2 3">
    <name type="scientific">Tunturiibacter lichenicola</name>
    <dbReference type="NCBI Taxonomy" id="2051959"/>
    <lineage>
        <taxon>Bacteria</taxon>
        <taxon>Pseudomonadati</taxon>
        <taxon>Acidobacteriota</taxon>
        <taxon>Terriglobia</taxon>
        <taxon>Terriglobales</taxon>
        <taxon>Acidobacteriaceae</taxon>
        <taxon>Tunturiibacter</taxon>
    </lineage>
</organism>
<protein>
    <submittedName>
        <fullName evidence="2">Uncharacterized protein</fullName>
    </submittedName>
</protein>
<reference evidence="2 3" key="1">
    <citation type="submission" date="2020-08" db="EMBL/GenBank/DDBJ databases">
        <title>Genomic Encyclopedia of Type Strains, Phase IV (KMG-V): Genome sequencing to study the core and pangenomes of soil and plant-associated prokaryotes.</title>
        <authorList>
            <person name="Whitman W."/>
        </authorList>
    </citation>
    <scope>NUCLEOTIDE SEQUENCE [LARGE SCALE GENOMIC DNA]</scope>
    <source>
        <strain evidence="2 3">M8US30</strain>
    </source>
</reference>
<dbReference type="AlphaFoldDB" id="A0A7W8N3J6"/>
<gene>
    <name evidence="2" type="ORF">HDF10_001523</name>
</gene>
<name>A0A7W8N3J6_9BACT</name>
<dbReference type="EMBL" id="JACHDZ010000002">
    <property type="protein sequence ID" value="MBB5343548.1"/>
    <property type="molecule type" value="Genomic_DNA"/>
</dbReference>
<evidence type="ECO:0000313" key="3">
    <source>
        <dbReference type="Proteomes" id="UP000569092"/>
    </source>
</evidence>
<evidence type="ECO:0000256" key="1">
    <source>
        <dbReference type="SAM" id="MobiDB-lite"/>
    </source>
</evidence>
<evidence type="ECO:0000313" key="2">
    <source>
        <dbReference type="EMBL" id="MBB5343548.1"/>
    </source>
</evidence>
<feature type="region of interest" description="Disordered" evidence="1">
    <location>
        <begin position="185"/>
        <end position="205"/>
    </location>
</feature>
<dbReference type="Proteomes" id="UP000569092">
    <property type="component" value="Unassembled WGS sequence"/>
</dbReference>
<accession>A0A7W8N3J6</accession>
<sequence length="266" mass="28597">MAYAGNTNNMIPSHATRDLIAFLFVLILSLTVAAQTPSSNTTEWESEALKLRLFYPSDLVKADPEKVLHDGHLTLFNMDNPKLTAETHCLRPALLLELPQSGPAQTTSTQPTPDGGTQVTITPAITASILLAELDVECLNAEHESSSTTLLSDLAEIVNKVPGMKPIAPPSWYNVGWQKVHMAAAQGPAQGPAQPQASATDSATQPTVPQALYTMGLSTNWNSHLLVWYFSSNNIDTLNRITKTAVRFGRAEAAPLYPLPMGTAAP</sequence>
<feature type="compositionally biased region" description="Low complexity" evidence="1">
    <location>
        <begin position="185"/>
        <end position="197"/>
    </location>
</feature>
<comment type="caution">
    <text evidence="2">The sequence shown here is derived from an EMBL/GenBank/DDBJ whole genome shotgun (WGS) entry which is preliminary data.</text>
</comment>
<proteinExistence type="predicted"/>